<feature type="transmembrane region" description="Helical" evidence="1">
    <location>
        <begin position="111"/>
        <end position="131"/>
    </location>
</feature>
<keyword evidence="3" id="KW-1185">Reference proteome</keyword>
<reference evidence="3" key="1">
    <citation type="submission" date="2016-04" db="EMBL/GenBank/DDBJ databases">
        <authorList>
            <person name="Chen L."/>
            <person name="Zhuang W."/>
            <person name="Wang G."/>
        </authorList>
    </citation>
    <scope>NUCLEOTIDE SEQUENCE [LARGE SCALE GENOMIC DNA]</scope>
    <source>
        <strain evidence="3">208</strain>
    </source>
</reference>
<dbReference type="EMBL" id="LWBP01000001">
    <property type="protein sequence ID" value="OQP68545.1"/>
    <property type="molecule type" value="Genomic_DNA"/>
</dbReference>
<name>A0A1V9GCY9_9BACT</name>
<accession>A0A1V9GCY9</accession>
<keyword evidence="1" id="KW-1133">Transmembrane helix</keyword>
<gene>
    <name evidence="2" type="ORF">A4R26_01700</name>
</gene>
<dbReference type="Proteomes" id="UP000192276">
    <property type="component" value="Unassembled WGS sequence"/>
</dbReference>
<evidence type="ECO:0000313" key="2">
    <source>
        <dbReference type="EMBL" id="OQP68545.1"/>
    </source>
</evidence>
<evidence type="ECO:0000256" key="1">
    <source>
        <dbReference type="SAM" id="Phobius"/>
    </source>
</evidence>
<comment type="caution">
    <text evidence="2">The sequence shown here is derived from an EMBL/GenBank/DDBJ whole genome shotgun (WGS) entry which is preliminary data.</text>
</comment>
<dbReference type="RefSeq" id="WP_081159117.1">
    <property type="nucleotide sequence ID" value="NZ_LWBP01000001.1"/>
</dbReference>
<proteinExistence type="predicted"/>
<keyword evidence="1" id="KW-0472">Membrane</keyword>
<feature type="transmembrane region" description="Helical" evidence="1">
    <location>
        <begin position="80"/>
        <end position="99"/>
    </location>
</feature>
<protein>
    <submittedName>
        <fullName evidence="2">Uncharacterized protein</fullName>
    </submittedName>
</protein>
<feature type="transmembrane region" description="Helical" evidence="1">
    <location>
        <begin position="56"/>
        <end position="73"/>
    </location>
</feature>
<dbReference type="OrthoDB" id="672791at2"/>
<dbReference type="AlphaFoldDB" id="A0A1V9GCY9"/>
<evidence type="ECO:0000313" key="3">
    <source>
        <dbReference type="Proteomes" id="UP000192276"/>
    </source>
</evidence>
<feature type="transmembrane region" description="Helical" evidence="1">
    <location>
        <begin position="143"/>
        <end position="162"/>
    </location>
</feature>
<sequence length="163" mass="18115">MVKLSWKEKYAGILVLFISIVFLLMQIASLFGERSGPYSIQNGTFVINKNEFFSDLKTYSLILAGIIAGWGLLKGKRLGFMLGLPILLFTMVILGLTTAEQGMKAKKFDNSMIGLGVAIFLIFLAILFLLLPGARQKYRVNKMVFLLTLLLFAGLGGAYFFLQ</sequence>
<keyword evidence="1" id="KW-0812">Transmembrane</keyword>
<organism evidence="2 3">
    <name type="scientific">Niastella populi</name>
    <dbReference type="NCBI Taxonomy" id="550983"/>
    <lineage>
        <taxon>Bacteria</taxon>
        <taxon>Pseudomonadati</taxon>
        <taxon>Bacteroidota</taxon>
        <taxon>Chitinophagia</taxon>
        <taxon>Chitinophagales</taxon>
        <taxon>Chitinophagaceae</taxon>
        <taxon>Niastella</taxon>
    </lineage>
</organism>